<organism evidence="9 10">
    <name type="scientific">Linnemannia gamsii</name>
    <dbReference type="NCBI Taxonomy" id="64522"/>
    <lineage>
        <taxon>Eukaryota</taxon>
        <taxon>Fungi</taxon>
        <taxon>Fungi incertae sedis</taxon>
        <taxon>Mucoromycota</taxon>
        <taxon>Mortierellomycotina</taxon>
        <taxon>Mortierellomycetes</taxon>
        <taxon>Mortierellales</taxon>
        <taxon>Mortierellaceae</taxon>
        <taxon>Linnemannia</taxon>
    </lineage>
</organism>
<keyword evidence="5" id="KW-0460">Magnesium</keyword>
<dbReference type="SUPFAM" id="SSF55811">
    <property type="entry name" value="Nudix"/>
    <property type="match status" value="1"/>
</dbReference>
<comment type="caution">
    <text evidence="9">The sequence shown here is derived from an EMBL/GenBank/DDBJ whole genome shotgun (WGS) entry which is preliminary data.</text>
</comment>
<evidence type="ECO:0000256" key="2">
    <source>
        <dbReference type="ARBA" id="ARBA00001946"/>
    </source>
</evidence>
<dbReference type="InterPro" id="IPR015797">
    <property type="entry name" value="NUDIX_hydrolase-like_dom_sf"/>
</dbReference>
<evidence type="ECO:0000313" key="9">
    <source>
        <dbReference type="EMBL" id="KAG0311985.1"/>
    </source>
</evidence>
<feature type="region of interest" description="Disordered" evidence="7">
    <location>
        <begin position="183"/>
        <end position="222"/>
    </location>
</feature>
<feature type="compositionally biased region" description="Polar residues" evidence="7">
    <location>
        <begin position="193"/>
        <end position="217"/>
    </location>
</feature>
<dbReference type="PANTHER" id="PTHR12992:SF24">
    <property type="entry name" value="PEROXISOMAL COENZYME A DIPHOSPHATASE NUDT7"/>
    <property type="match status" value="1"/>
</dbReference>
<keyword evidence="3" id="KW-0479">Metal-binding</keyword>
<comment type="cofactor">
    <cofactor evidence="1">
        <name>Mn(2+)</name>
        <dbReference type="ChEBI" id="CHEBI:29035"/>
    </cofactor>
</comment>
<dbReference type="AlphaFoldDB" id="A0A9P6R3N0"/>
<evidence type="ECO:0000256" key="4">
    <source>
        <dbReference type="ARBA" id="ARBA00022801"/>
    </source>
</evidence>
<evidence type="ECO:0000259" key="8">
    <source>
        <dbReference type="PROSITE" id="PS51462"/>
    </source>
</evidence>
<dbReference type="PANTHER" id="PTHR12992">
    <property type="entry name" value="NUDIX HYDROLASE"/>
    <property type="match status" value="1"/>
</dbReference>
<dbReference type="GO" id="GO:0046872">
    <property type="term" value="F:metal ion binding"/>
    <property type="evidence" value="ECO:0007669"/>
    <property type="project" value="UniProtKB-KW"/>
</dbReference>
<evidence type="ECO:0000256" key="7">
    <source>
        <dbReference type="SAM" id="MobiDB-lite"/>
    </source>
</evidence>
<dbReference type="InterPro" id="IPR045121">
    <property type="entry name" value="CoAse"/>
</dbReference>
<dbReference type="PROSITE" id="PS51462">
    <property type="entry name" value="NUDIX"/>
    <property type="match status" value="1"/>
</dbReference>
<keyword evidence="10" id="KW-1185">Reference proteome</keyword>
<dbReference type="OrthoDB" id="10260614at2759"/>
<dbReference type="GO" id="GO:0015938">
    <property type="term" value="P:coenzyme A catabolic process"/>
    <property type="evidence" value="ECO:0007669"/>
    <property type="project" value="TreeGrafter"/>
</dbReference>
<feature type="domain" description="Nudix hydrolase" evidence="8">
    <location>
        <begin position="28"/>
        <end position="168"/>
    </location>
</feature>
<evidence type="ECO:0000256" key="5">
    <source>
        <dbReference type="ARBA" id="ARBA00022842"/>
    </source>
</evidence>
<evidence type="ECO:0000256" key="6">
    <source>
        <dbReference type="ARBA" id="ARBA00023211"/>
    </source>
</evidence>
<dbReference type="Pfam" id="PF00293">
    <property type="entry name" value="NUDIX"/>
    <property type="match status" value="1"/>
</dbReference>
<protein>
    <recommendedName>
        <fullName evidence="8">Nudix hydrolase domain-containing protein</fullName>
    </recommendedName>
</protein>
<gene>
    <name evidence="9" type="ORF">BGZ97_011507</name>
</gene>
<keyword evidence="6" id="KW-0464">Manganese</keyword>
<reference evidence="9" key="1">
    <citation type="journal article" date="2020" name="Fungal Divers.">
        <title>Resolving the Mortierellaceae phylogeny through synthesis of multi-gene phylogenetics and phylogenomics.</title>
        <authorList>
            <person name="Vandepol N."/>
            <person name="Liber J."/>
            <person name="Desiro A."/>
            <person name="Na H."/>
            <person name="Kennedy M."/>
            <person name="Barry K."/>
            <person name="Grigoriev I.V."/>
            <person name="Miller A.N."/>
            <person name="O'Donnell K."/>
            <person name="Stajich J.E."/>
            <person name="Bonito G."/>
        </authorList>
    </citation>
    <scope>NUCLEOTIDE SEQUENCE</scope>
    <source>
        <strain evidence="9">NVP60</strain>
    </source>
</reference>
<dbReference type="Proteomes" id="UP000823405">
    <property type="component" value="Unassembled WGS sequence"/>
</dbReference>
<dbReference type="Gene3D" id="3.90.79.10">
    <property type="entry name" value="Nucleoside Triphosphate Pyrophosphohydrolase"/>
    <property type="match status" value="1"/>
</dbReference>
<sequence length="290" mass="31942">MHPLNQKSLDALKNLQNYTCPKDNYETTRRSAVLVALLPNDQGDLEVILTCRSSSLRTNAGDSAFPGGKVDLEDVDLIATAKREAMEEVCLPPPSSTVITLFPPVLSRHMQVVTPVVAFCPTLTTTDIFKILTPNPSEVSAIYTAPLEMFLSPPPGSYDFFDMSWAMSGHRIHRFERCGTNNFLLAPPPPPRSGSSITTAGMDENNTSASLPDSSHSNDGEEGCETEVVDRAKVGWHVYGMTAGILIDVASVAFQRPPDFQVYSHDQLTDQDQIAHWYNQSQHTFRRSSL</sequence>
<dbReference type="EMBL" id="JAAAIN010000655">
    <property type="protein sequence ID" value="KAG0311985.1"/>
    <property type="molecule type" value="Genomic_DNA"/>
</dbReference>
<comment type="cofactor">
    <cofactor evidence="2">
        <name>Mg(2+)</name>
        <dbReference type="ChEBI" id="CHEBI:18420"/>
    </cofactor>
</comment>
<proteinExistence type="predicted"/>
<keyword evidence="4" id="KW-0378">Hydrolase</keyword>
<evidence type="ECO:0000313" key="10">
    <source>
        <dbReference type="Proteomes" id="UP000823405"/>
    </source>
</evidence>
<dbReference type="GO" id="GO:0010945">
    <property type="term" value="F:coenzyme A diphosphatase activity"/>
    <property type="evidence" value="ECO:0007669"/>
    <property type="project" value="InterPro"/>
</dbReference>
<accession>A0A9P6R3N0</accession>
<dbReference type="InterPro" id="IPR000086">
    <property type="entry name" value="NUDIX_hydrolase_dom"/>
</dbReference>
<name>A0A9P6R3N0_9FUNG</name>
<evidence type="ECO:0000256" key="3">
    <source>
        <dbReference type="ARBA" id="ARBA00022723"/>
    </source>
</evidence>
<evidence type="ECO:0000256" key="1">
    <source>
        <dbReference type="ARBA" id="ARBA00001936"/>
    </source>
</evidence>
<dbReference type="CDD" id="cd03426">
    <property type="entry name" value="NUDIX_CoAse_Nudt7"/>
    <property type="match status" value="1"/>
</dbReference>